<sequence length="59" mass="6963">MEPDQPEELLSSLGQMLAWMDEMQRAQVEENRQFPEVLQDLPALRPTSIWIPQFLKTSY</sequence>
<protein>
    <submittedName>
        <fullName evidence="1">Uncharacterized protein</fullName>
    </submittedName>
</protein>
<keyword evidence="2" id="KW-1185">Reference proteome</keyword>
<dbReference type="AlphaFoldDB" id="A0A4Z2GVE2"/>
<evidence type="ECO:0000313" key="2">
    <source>
        <dbReference type="Proteomes" id="UP000314294"/>
    </source>
</evidence>
<name>A0A4Z2GVE2_9TELE</name>
<dbReference type="EMBL" id="SRLO01000425">
    <property type="protein sequence ID" value="TNN56584.1"/>
    <property type="molecule type" value="Genomic_DNA"/>
</dbReference>
<accession>A0A4Z2GVE2</accession>
<dbReference type="Proteomes" id="UP000314294">
    <property type="component" value="Unassembled WGS sequence"/>
</dbReference>
<evidence type="ECO:0000313" key="1">
    <source>
        <dbReference type="EMBL" id="TNN56584.1"/>
    </source>
</evidence>
<proteinExistence type="predicted"/>
<gene>
    <name evidence="1" type="ORF">EYF80_033229</name>
</gene>
<comment type="caution">
    <text evidence="1">The sequence shown here is derived from an EMBL/GenBank/DDBJ whole genome shotgun (WGS) entry which is preliminary data.</text>
</comment>
<reference evidence="1 2" key="1">
    <citation type="submission" date="2019-03" db="EMBL/GenBank/DDBJ databases">
        <title>First draft genome of Liparis tanakae, snailfish: a comprehensive survey of snailfish specific genes.</title>
        <authorList>
            <person name="Kim W."/>
            <person name="Song I."/>
            <person name="Jeong J.-H."/>
            <person name="Kim D."/>
            <person name="Kim S."/>
            <person name="Ryu S."/>
            <person name="Song J.Y."/>
            <person name="Lee S.K."/>
        </authorList>
    </citation>
    <scope>NUCLEOTIDE SEQUENCE [LARGE SCALE GENOMIC DNA]</scope>
    <source>
        <tissue evidence="1">Muscle</tissue>
    </source>
</reference>
<organism evidence="1 2">
    <name type="scientific">Liparis tanakae</name>
    <name type="common">Tanaka's snailfish</name>
    <dbReference type="NCBI Taxonomy" id="230148"/>
    <lineage>
        <taxon>Eukaryota</taxon>
        <taxon>Metazoa</taxon>
        <taxon>Chordata</taxon>
        <taxon>Craniata</taxon>
        <taxon>Vertebrata</taxon>
        <taxon>Euteleostomi</taxon>
        <taxon>Actinopterygii</taxon>
        <taxon>Neopterygii</taxon>
        <taxon>Teleostei</taxon>
        <taxon>Neoteleostei</taxon>
        <taxon>Acanthomorphata</taxon>
        <taxon>Eupercaria</taxon>
        <taxon>Perciformes</taxon>
        <taxon>Cottioidei</taxon>
        <taxon>Cottales</taxon>
        <taxon>Liparidae</taxon>
        <taxon>Liparis</taxon>
    </lineage>
</organism>
<dbReference type="OrthoDB" id="8016097at2759"/>